<keyword evidence="2" id="KW-1185">Reference proteome</keyword>
<name>A0ABV3YVH2_9PSED</name>
<sequence>MAKPQSATTEEIDRNTSNVRDISLEVRQCALMVDQVGQQDRLPARFKV</sequence>
<dbReference type="EMBL" id="JBFTEG010000011">
    <property type="protein sequence ID" value="MEX6503341.1"/>
    <property type="molecule type" value="Genomic_DNA"/>
</dbReference>
<reference evidence="1 2" key="1">
    <citation type="submission" date="2024-07" db="EMBL/GenBank/DDBJ databases">
        <authorList>
            <person name="Li M."/>
        </authorList>
    </citation>
    <scope>NUCLEOTIDE SEQUENCE [LARGE SCALE GENOMIC DNA]</scope>
    <source>
        <strain evidence="1 2">25A3E</strain>
    </source>
</reference>
<proteinExistence type="predicted"/>
<evidence type="ECO:0000313" key="1">
    <source>
        <dbReference type="EMBL" id="MEX6503341.1"/>
    </source>
</evidence>
<protein>
    <recommendedName>
        <fullName evidence="3">Methyl-accepting chemotaxis protein</fullName>
    </recommendedName>
</protein>
<accession>A0ABV3YVH2</accession>
<evidence type="ECO:0008006" key="3">
    <source>
        <dbReference type="Google" id="ProtNLM"/>
    </source>
</evidence>
<evidence type="ECO:0000313" key="2">
    <source>
        <dbReference type="Proteomes" id="UP001560296"/>
    </source>
</evidence>
<dbReference type="Proteomes" id="UP001560296">
    <property type="component" value="Unassembled WGS sequence"/>
</dbReference>
<gene>
    <name evidence="1" type="ORF">AB5S05_14860</name>
</gene>
<dbReference type="RefSeq" id="WP_369288295.1">
    <property type="nucleotide sequence ID" value="NZ_JBFTEG010000011.1"/>
</dbReference>
<organism evidence="1 2">
    <name type="scientific">Pseudomonas zhanjiangensis</name>
    <dbReference type="NCBI Taxonomy" id="3239015"/>
    <lineage>
        <taxon>Bacteria</taxon>
        <taxon>Pseudomonadati</taxon>
        <taxon>Pseudomonadota</taxon>
        <taxon>Gammaproteobacteria</taxon>
        <taxon>Pseudomonadales</taxon>
        <taxon>Pseudomonadaceae</taxon>
        <taxon>Pseudomonas</taxon>
    </lineage>
</organism>
<comment type="caution">
    <text evidence="1">The sequence shown here is derived from an EMBL/GenBank/DDBJ whole genome shotgun (WGS) entry which is preliminary data.</text>
</comment>